<dbReference type="STRING" id="1035707.SAMN05216552_103638"/>
<evidence type="ECO:0000313" key="6">
    <source>
        <dbReference type="Proteomes" id="UP000199391"/>
    </source>
</evidence>
<dbReference type="EMBL" id="FPBO01000036">
    <property type="protein sequence ID" value="SFV12480.1"/>
    <property type="molecule type" value="Genomic_DNA"/>
</dbReference>
<dbReference type="Gene3D" id="3.30.300.30">
    <property type="match status" value="1"/>
</dbReference>
<evidence type="ECO:0000256" key="1">
    <source>
        <dbReference type="ARBA" id="ARBA00006432"/>
    </source>
</evidence>
<dbReference type="GO" id="GO:0031956">
    <property type="term" value="F:medium-chain fatty acid-CoA ligase activity"/>
    <property type="evidence" value="ECO:0007669"/>
    <property type="project" value="TreeGrafter"/>
</dbReference>
<organism evidence="5 6">
    <name type="scientific">Pseudoduganella namucuonensis</name>
    <dbReference type="NCBI Taxonomy" id="1035707"/>
    <lineage>
        <taxon>Bacteria</taxon>
        <taxon>Pseudomonadati</taxon>
        <taxon>Pseudomonadota</taxon>
        <taxon>Betaproteobacteria</taxon>
        <taxon>Burkholderiales</taxon>
        <taxon>Oxalobacteraceae</taxon>
        <taxon>Telluria group</taxon>
        <taxon>Pseudoduganella</taxon>
    </lineage>
</organism>
<evidence type="ECO:0000256" key="2">
    <source>
        <dbReference type="ARBA" id="ARBA00022598"/>
    </source>
</evidence>
<dbReference type="PANTHER" id="PTHR43201:SF5">
    <property type="entry name" value="MEDIUM-CHAIN ACYL-COA LIGASE ACSF2, MITOCHONDRIAL"/>
    <property type="match status" value="1"/>
</dbReference>
<dbReference type="InterPro" id="IPR020845">
    <property type="entry name" value="AMP-binding_CS"/>
</dbReference>
<reference evidence="6" key="1">
    <citation type="submission" date="2016-10" db="EMBL/GenBank/DDBJ databases">
        <authorList>
            <person name="Varghese N."/>
            <person name="Submissions S."/>
        </authorList>
    </citation>
    <scope>NUCLEOTIDE SEQUENCE [LARGE SCALE GENOMIC DNA]</scope>
    <source>
        <strain evidence="6">CGMCC 1.11014</strain>
    </source>
</reference>
<dbReference type="Pfam" id="PF00501">
    <property type="entry name" value="AMP-binding"/>
    <property type="match status" value="1"/>
</dbReference>
<dbReference type="Pfam" id="PF13193">
    <property type="entry name" value="AMP-binding_C"/>
    <property type="match status" value="1"/>
</dbReference>
<accession>A0A1I7LSD9</accession>
<comment type="similarity">
    <text evidence="1">Belongs to the ATP-dependent AMP-binding enzyme family.</text>
</comment>
<dbReference type="InterPro" id="IPR025110">
    <property type="entry name" value="AMP-bd_C"/>
</dbReference>
<evidence type="ECO:0000313" key="5">
    <source>
        <dbReference type="EMBL" id="SFV12480.1"/>
    </source>
</evidence>
<dbReference type="InterPro" id="IPR045851">
    <property type="entry name" value="AMP-bd_C_sf"/>
</dbReference>
<gene>
    <name evidence="5" type="ORF">SAMN05216552_103638</name>
</gene>
<sequence>MKPTMPTIPAAVPATIPQMLDQSAELFDSHAAIEDDGTRISYTELRTAVRRAAKALIADGVVPGDRVAVWAPNLPEWIIAALAIQTAGAVLVPVNTRMKGREVAFVLETSGARLLLCVGDFLGAYYPDMLEGLLPPAVARVVVLRGARDGACHWRDFLASGAAVTDGDLDARAAAVTADSLSDMMFTSGTTGNPKGVLSAHGQNLRAVAAWSHAMALTPADRYLIINPFFHAFGYKAGWLAALMHGCTILVDQVFDAGAVLERVARERVSVLPGPPTIFHSLLAHPGLAATDLSSLRATITGSTTIPPALIERMRRELGFAIVLTGYGLTESCGFATLCRADDDAATVAATSGRAMPGIELAVVDGEGKALAAGEPGEIVLRGYNVMRGYFNDEDATRAAIDGDGWLHTGDVGVLDERGYLRITDRMKDMYIVGGFNCYPAEVEKLMLRHESVAQVAVVGMPDERLGETGCAYVVLRAGARLGGHELLSWCRANMANYKVPRQVHFVDSLPVNASGKVLKRELRALAP</sequence>
<feature type="domain" description="AMP-binding enzyme C-terminal" evidence="4">
    <location>
        <begin position="442"/>
        <end position="517"/>
    </location>
</feature>
<keyword evidence="2 5" id="KW-0436">Ligase</keyword>
<dbReference type="InterPro" id="IPR042099">
    <property type="entry name" value="ANL_N_sf"/>
</dbReference>
<dbReference type="Gene3D" id="3.40.50.12780">
    <property type="entry name" value="N-terminal domain of ligase-like"/>
    <property type="match status" value="1"/>
</dbReference>
<dbReference type="OrthoDB" id="9766486at2"/>
<dbReference type="PROSITE" id="PS00455">
    <property type="entry name" value="AMP_BINDING"/>
    <property type="match status" value="1"/>
</dbReference>
<protein>
    <submittedName>
        <fullName evidence="5">Acyl-CoA synthetase (AMP-forming)/AMP-acid ligase II</fullName>
    </submittedName>
</protein>
<feature type="domain" description="AMP-dependent synthetase/ligase" evidence="3">
    <location>
        <begin position="21"/>
        <end position="391"/>
    </location>
</feature>
<name>A0A1I7LSD9_9BURK</name>
<dbReference type="FunFam" id="3.30.300.30:FF:000008">
    <property type="entry name" value="2,3-dihydroxybenzoate-AMP ligase"/>
    <property type="match status" value="1"/>
</dbReference>
<dbReference type="InterPro" id="IPR000873">
    <property type="entry name" value="AMP-dep_synth/lig_dom"/>
</dbReference>
<evidence type="ECO:0000259" key="3">
    <source>
        <dbReference type="Pfam" id="PF00501"/>
    </source>
</evidence>
<dbReference type="GO" id="GO:0006631">
    <property type="term" value="P:fatty acid metabolic process"/>
    <property type="evidence" value="ECO:0007669"/>
    <property type="project" value="TreeGrafter"/>
</dbReference>
<dbReference type="SUPFAM" id="SSF56801">
    <property type="entry name" value="Acetyl-CoA synthetase-like"/>
    <property type="match status" value="1"/>
</dbReference>
<proteinExistence type="inferred from homology"/>
<evidence type="ECO:0000259" key="4">
    <source>
        <dbReference type="Pfam" id="PF13193"/>
    </source>
</evidence>
<dbReference type="Proteomes" id="UP000199391">
    <property type="component" value="Unassembled WGS sequence"/>
</dbReference>
<keyword evidence="6" id="KW-1185">Reference proteome</keyword>
<dbReference type="NCBIfam" id="NF005801">
    <property type="entry name" value="PRK07656.1"/>
    <property type="match status" value="1"/>
</dbReference>
<dbReference type="AlphaFoldDB" id="A0A1I7LSD9"/>
<dbReference type="PANTHER" id="PTHR43201">
    <property type="entry name" value="ACYL-COA SYNTHETASE"/>
    <property type="match status" value="1"/>
</dbReference>